<protein>
    <submittedName>
        <fullName evidence="1">Uncharacterized protein</fullName>
    </submittedName>
</protein>
<dbReference type="Proteomes" id="UP000704467">
    <property type="component" value="Unassembled WGS sequence"/>
</dbReference>
<accession>A0ABX1DHD0</accession>
<dbReference type="EMBL" id="JAAVLN010000001">
    <property type="protein sequence ID" value="NKC02391.1"/>
    <property type="molecule type" value="Genomic_DNA"/>
</dbReference>
<comment type="caution">
    <text evidence="1">The sequence shown here is derived from an EMBL/GenBank/DDBJ whole genome shotgun (WGS) entry which is preliminary data.</text>
</comment>
<evidence type="ECO:0000313" key="1">
    <source>
        <dbReference type="EMBL" id="NKC02391.1"/>
    </source>
</evidence>
<name>A0ABX1DHD0_9HYPH</name>
<gene>
    <name evidence="1" type="ORF">HED55_00305</name>
</gene>
<sequence length="100" mass="10974">MNFAPVFLIVPKALQTDAETFLELFYPAGQQDAVPPSFRNITVISEARLDQGIERFGIAGSEKAFTSQPRHLPSIWSKLHISTASKAFSPKLARASKLTA</sequence>
<evidence type="ECO:0000313" key="2">
    <source>
        <dbReference type="Proteomes" id="UP000704467"/>
    </source>
</evidence>
<proteinExistence type="predicted"/>
<reference evidence="1 2" key="1">
    <citation type="submission" date="2020-03" db="EMBL/GenBank/DDBJ databases">
        <title>Whole genome sequencing of clinical and environmental type strains of Ochrobactrum.</title>
        <authorList>
            <person name="Dharne M."/>
        </authorList>
    </citation>
    <scope>NUCLEOTIDE SEQUENCE [LARGE SCALE GENOMIC DNA]</scope>
    <source>
        <strain evidence="1 2">CIP 109452</strain>
    </source>
</reference>
<keyword evidence="2" id="KW-1185">Reference proteome</keyword>
<organism evidence="1 2">
    <name type="scientific">Brucella haematophila</name>
    <dbReference type="NCBI Taxonomy" id="419474"/>
    <lineage>
        <taxon>Bacteria</taxon>
        <taxon>Pseudomonadati</taxon>
        <taxon>Pseudomonadota</taxon>
        <taxon>Alphaproteobacteria</taxon>
        <taxon>Hyphomicrobiales</taxon>
        <taxon>Brucellaceae</taxon>
        <taxon>Brucella/Ochrobactrum group</taxon>
        <taxon>Brucella</taxon>
    </lineage>
</organism>